<dbReference type="RefSeq" id="WP_115571467.1">
    <property type="nucleotide sequence ID" value="NZ_NXLT01000007.1"/>
</dbReference>
<keyword evidence="7 9" id="KW-0414">Isoprene biosynthesis</keyword>
<keyword evidence="9" id="KW-0460">Magnesium</keyword>
<keyword evidence="13" id="KW-0413">Isomerase</keyword>
<dbReference type="GO" id="GO:0030604">
    <property type="term" value="F:1-deoxy-D-xylulose-5-phosphate reductoisomerase activity"/>
    <property type="evidence" value="ECO:0007669"/>
    <property type="project" value="UniProtKB-UniRule"/>
</dbReference>
<feature type="binding site" evidence="9">
    <location>
        <position position="140"/>
    </location>
    <ligand>
        <name>1-deoxy-D-xylulose 5-phosphate</name>
        <dbReference type="ChEBI" id="CHEBI:57792"/>
    </ligand>
</feature>
<dbReference type="Proteomes" id="UP000256514">
    <property type="component" value="Unassembled WGS sequence"/>
</dbReference>
<comment type="function">
    <text evidence="9">Catalyzes the NADPH-dependent rearrangement and reduction of 1-deoxy-D-xylulose-5-phosphate (DXP) to 2-C-methyl-D-erythritol 4-phosphate (MEP).</text>
</comment>
<feature type="binding site" evidence="9">
    <location>
        <position position="140"/>
    </location>
    <ligand>
        <name>Mn(2+)</name>
        <dbReference type="ChEBI" id="CHEBI:29035"/>
    </ligand>
</feature>
<feature type="binding site" evidence="9">
    <location>
        <position position="10"/>
    </location>
    <ligand>
        <name>NADPH</name>
        <dbReference type="ChEBI" id="CHEBI:57783"/>
    </ligand>
</feature>
<feature type="domain" description="1-deoxy-D-xylulose 5-phosphate reductoisomerase N-terminal" evidence="10">
    <location>
        <begin position="1"/>
        <end position="126"/>
    </location>
</feature>
<evidence type="ECO:0000259" key="12">
    <source>
        <dbReference type="Pfam" id="PF13288"/>
    </source>
</evidence>
<organism evidence="13 14">
    <name type="scientific">Helicobacter equorum</name>
    <dbReference type="NCBI Taxonomy" id="361872"/>
    <lineage>
        <taxon>Bacteria</taxon>
        <taxon>Pseudomonadati</taxon>
        <taxon>Campylobacterota</taxon>
        <taxon>Epsilonproteobacteria</taxon>
        <taxon>Campylobacterales</taxon>
        <taxon>Helicobacteraceae</taxon>
        <taxon>Helicobacter</taxon>
    </lineage>
</organism>
<dbReference type="Gene3D" id="3.40.50.720">
    <property type="entry name" value="NAD(P)-binding Rossmann-like Domain"/>
    <property type="match status" value="1"/>
</dbReference>
<feature type="binding site" evidence="9">
    <location>
        <position position="7"/>
    </location>
    <ligand>
        <name>NADPH</name>
        <dbReference type="ChEBI" id="CHEBI:57783"/>
    </ligand>
</feature>
<protein>
    <recommendedName>
        <fullName evidence="9">1-deoxy-D-xylulose 5-phosphate reductoisomerase</fullName>
        <shortName evidence="9">DXP reductoisomerase</shortName>
        <ecNumber evidence="9">1.1.1.267</ecNumber>
    </recommendedName>
    <alternativeName>
        <fullName evidence="9">1-deoxyxylulose-5-phosphate reductoisomerase</fullName>
    </alternativeName>
    <alternativeName>
        <fullName evidence="9">2-C-methyl-D-erythritol 4-phosphate synthase</fullName>
    </alternativeName>
</protein>
<name>A0A3D8INV2_9HELI</name>
<feature type="binding site" evidence="9">
    <location>
        <position position="118"/>
    </location>
    <ligand>
        <name>NADPH</name>
        <dbReference type="ChEBI" id="CHEBI:57783"/>
    </ligand>
</feature>
<dbReference type="GO" id="GO:0030145">
    <property type="term" value="F:manganese ion binding"/>
    <property type="evidence" value="ECO:0007669"/>
    <property type="project" value="TreeGrafter"/>
</dbReference>
<feature type="binding site" evidence="9">
    <location>
        <position position="197"/>
    </location>
    <ligand>
        <name>1-deoxy-D-xylulose 5-phosphate</name>
        <dbReference type="ChEBI" id="CHEBI:57792"/>
    </ligand>
</feature>
<dbReference type="InterPro" id="IPR036291">
    <property type="entry name" value="NAD(P)-bd_dom_sf"/>
</dbReference>
<evidence type="ECO:0000259" key="10">
    <source>
        <dbReference type="Pfam" id="PF02670"/>
    </source>
</evidence>
<evidence type="ECO:0000256" key="4">
    <source>
        <dbReference type="ARBA" id="ARBA00022857"/>
    </source>
</evidence>
<keyword evidence="6 9" id="KW-0464">Manganese</keyword>
<dbReference type="Pfam" id="PF13288">
    <property type="entry name" value="DXPR_C"/>
    <property type="match status" value="1"/>
</dbReference>
<accession>A0A3D8INV2</accession>
<evidence type="ECO:0000256" key="7">
    <source>
        <dbReference type="ARBA" id="ARBA00023229"/>
    </source>
</evidence>
<dbReference type="SUPFAM" id="SSF55347">
    <property type="entry name" value="Glyceraldehyde-3-phosphate dehydrogenase-like, C-terminal domain"/>
    <property type="match status" value="1"/>
</dbReference>
<feature type="binding site" evidence="9">
    <location>
        <position position="190"/>
    </location>
    <ligand>
        <name>NADPH</name>
        <dbReference type="ChEBI" id="CHEBI:57783"/>
    </ligand>
</feature>
<dbReference type="PIRSF" id="PIRSF006205">
    <property type="entry name" value="Dxp_reductismrs"/>
    <property type="match status" value="1"/>
</dbReference>
<evidence type="ECO:0000256" key="9">
    <source>
        <dbReference type="HAMAP-Rule" id="MF_00183"/>
    </source>
</evidence>
<dbReference type="OrthoDB" id="9806546at2"/>
<feature type="binding site" evidence="9">
    <location>
        <position position="139"/>
    </location>
    <ligand>
        <name>1-deoxy-D-xylulose 5-phosphate</name>
        <dbReference type="ChEBI" id="CHEBI:57792"/>
    </ligand>
</feature>
<feature type="binding site" evidence="9">
    <location>
        <position position="8"/>
    </location>
    <ligand>
        <name>NADPH</name>
        <dbReference type="ChEBI" id="CHEBI:57783"/>
    </ligand>
</feature>
<evidence type="ECO:0000256" key="6">
    <source>
        <dbReference type="ARBA" id="ARBA00023211"/>
    </source>
</evidence>
<gene>
    <name evidence="9" type="primary">dxr</name>
    <name evidence="13" type="ORF">CQA54_07405</name>
</gene>
<sequence>MILLGSTGSIGTNTLKVANAFGLPIESLSAGKNIALFNTQIHQYRPKNICIADINDATKLDMAYIKAQNIRVFFGEEGLLDMIKASQSTLAVNALVGYAGLAPSLVIKQCGKKLALANKESLVNAGWLFADYPITPIDSEHFGLWYLHTARAIHRLCITASGGALRDMPLDKLPFATPAEALKHPNWSMGQKITIDSATMVNKLFEVLEAYWLFGIQHIDAYIEECSAIHALVEFVDGSITAHISHADMQLPIAYALDEQKAKSMRLIPRFDMSALTNIHLKPIDSKRYPVWDLKSTLLAYPKLGIVLNASNEIAVGAFLDSRIDFGSISACILESMRYFDSIKTHTLTDIQDIRALDSEVRAFSASWLHTTRP</sequence>
<dbReference type="Gene3D" id="1.10.1740.10">
    <property type="match status" value="1"/>
</dbReference>
<comment type="cofactor">
    <cofactor evidence="9">
        <name>Mg(2+)</name>
        <dbReference type="ChEBI" id="CHEBI:18420"/>
    </cofactor>
    <cofactor evidence="9">
        <name>Mn(2+)</name>
        <dbReference type="ChEBI" id="CHEBI:29035"/>
    </cofactor>
</comment>
<reference evidence="13 14" key="1">
    <citation type="submission" date="2018-04" db="EMBL/GenBank/DDBJ databases">
        <title>Novel Campyloabacter and Helicobacter Species and Strains.</title>
        <authorList>
            <person name="Mannion A.J."/>
            <person name="Shen Z."/>
            <person name="Fox J.G."/>
        </authorList>
    </citation>
    <scope>NUCLEOTIDE SEQUENCE [LARGE SCALE GENOMIC DNA]</scope>
    <source>
        <strain evidence="13 14">MIT 12-6600</strain>
    </source>
</reference>
<evidence type="ECO:0000256" key="1">
    <source>
        <dbReference type="ARBA" id="ARBA00005094"/>
    </source>
</evidence>
<evidence type="ECO:0000313" key="13">
    <source>
        <dbReference type="EMBL" id="RDU66294.1"/>
    </source>
</evidence>
<dbReference type="SUPFAM" id="SSF69055">
    <property type="entry name" value="1-deoxy-D-xylulose-5-phosphate reductoisomerase, C-terminal domain"/>
    <property type="match status" value="1"/>
</dbReference>
<dbReference type="InterPro" id="IPR013512">
    <property type="entry name" value="DXP_reductoisomerase_N"/>
</dbReference>
<keyword evidence="5 9" id="KW-0560">Oxidoreductase</keyword>
<dbReference type="NCBIfam" id="TIGR00243">
    <property type="entry name" value="Dxr"/>
    <property type="match status" value="1"/>
</dbReference>
<keyword evidence="3 9" id="KW-0479">Metal-binding</keyword>
<evidence type="ECO:0000259" key="11">
    <source>
        <dbReference type="Pfam" id="PF08436"/>
    </source>
</evidence>
<evidence type="ECO:0000256" key="8">
    <source>
        <dbReference type="ARBA" id="ARBA00048543"/>
    </source>
</evidence>
<feature type="binding site" evidence="9">
    <location>
        <position position="9"/>
    </location>
    <ligand>
        <name>NADPH</name>
        <dbReference type="ChEBI" id="CHEBI:57783"/>
    </ligand>
</feature>
<feature type="binding site" evidence="9">
    <location>
        <position position="202"/>
    </location>
    <ligand>
        <name>1-deoxy-D-xylulose 5-phosphate</name>
        <dbReference type="ChEBI" id="CHEBI:57792"/>
    </ligand>
</feature>
<feature type="binding site" evidence="9">
    <location>
        <position position="206"/>
    </location>
    <ligand>
        <name>1-deoxy-D-xylulose 5-phosphate</name>
        <dbReference type="ChEBI" id="CHEBI:57792"/>
    </ligand>
</feature>
<dbReference type="AlphaFoldDB" id="A0A3D8INV2"/>
<dbReference type="EMBL" id="NXLT01000007">
    <property type="protein sequence ID" value="RDU66294.1"/>
    <property type="molecule type" value="Genomic_DNA"/>
</dbReference>
<feature type="binding site" evidence="9">
    <location>
        <position position="33"/>
    </location>
    <ligand>
        <name>NADPH</name>
        <dbReference type="ChEBI" id="CHEBI:57783"/>
    </ligand>
</feature>
<dbReference type="Pfam" id="PF02670">
    <property type="entry name" value="DXP_reductoisom"/>
    <property type="match status" value="1"/>
</dbReference>
<dbReference type="InterPro" id="IPR003821">
    <property type="entry name" value="DXP_reductoisomerase"/>
</dbReference>
<dbReference type="PANTHER" id="PTHR30525:SF0">
    <property type="entry name" value="1-DEOXY-D-XYLULOSE 5-PHOSPHATE REDUCTOISOMERASE, CHLOROPLASTIC"/>
    <property type="match status" value="1"/>
</dbReference>
<dbReference type="GO" id="GO:0016853">
    <property type="term" value="F:isomerase activity"/>
    <property type="evidence" value="ECO:0007669"/>
    <property type="project" value="UniProtKB-KW"/>
</dbReference>
<evidence type="ECO:0000256" key="2">
    <source>
        <dbReference type="ARBA" id="ARBA00006825"/>
    </source>
</evidence>
<dbReference type="PANTHER" id="PTHR30525">
    <property type="entry name" value="1-DEOXY-D-XYLULOSE 5-PHOSPHATE REDUCTOISOMERASE"/>
    <property type="match status" value="1"/>
</dbReference>
<comment type="caution">
    <text evidence="13">The sequence shown here is derived from an EMBL/GenBank/DDBJ whole genome shotgun (WGS) entry which is preliminary data.</text>
</comment>
<feature type="binding site" evidence="9">
    <location>
        <position position="184"/>
    </location>
    <ligand>
        <name>1-deoxy-D-xylulose 5-phosphate</name>
        <dbReference type="ChEBI" id="CHEBI:57792"/>
    </ligand>
</feature>
<dbReference type="InterPro" id="IPR036169">
    <property type="entry name" value="DXPR_C_sf"/>
</dbReference>
<dbReference type="GO" id="GO:0070402">
    <property type="term" value="F:NADPH binding"/>
    <property type="evidence" value="ECO:0007669"/>
    <property type="project" value="InterPro"/>
</dbReference>
<feature type="binding site" evidence="9">
    <location>
        <position position="120"/>
    </location>
    <ligand>
        <name>NADPH</name>
        <dbReference type="ChEBI" id="CHEBI:57783"/>
    </ligand>
</feature>
<feature type="binding site" evidence="9">
    <location>
        <position position="138"/>
    </location>
    <ligand>
        <name>Mn(2+)</name>
        <dbReference type="ChEBI" id="CHEBI:29035"/>
    </ligand>
</feature>
<evidence type="ECO:0000313" key="14">
    <source>
        <dbReference type="Proteomes" id="UP000256514"/>
    </source>
</evidence>
<comment type="pathway">
    <text evidence="1 9">Isoprenoid biosynthesis; isopentenyl diphosphate biosynthesis via DXP pathway; isopentenyl diphosphate from 1-deoxy-D-xylulose 5-phosphate: step 1/6.</text>
</comment>
<feature type="binding site" evidence="9">
    <location>
        <position position="203"/>
    </location>
    <ligand>
        <name>1-deoxy-D-xylulose 5-phosphate</name>
        <dbReference type="ChEBI" id="CHEBI:57792"/>
    </ligand>
</feature>
<dbReference type="InterPro" id="IPR013644">
    <property type="entry name" value="DXP_reductoisomerase_C"/>
</dbReference>
<comment type="similarity">
    <text evidence="2 9">Belongs to the DXR family.</text>
</comment>
<feature type="domain" description="1-deoxy-D-xylulose 5-phosphate reductoisomerase C-terminal" evidence="11">
    <location>
        <begin position="134"/>
        <end position="214"/>
    </location>
</feature>
<dbReference type="SUPFAM" id="SSF51735">
    <property type="entry name" value="NAD(P)-binding Rossmann-fold domains"/>
    <property type="match status" value="1"/>
</dbReference>
<keyword evidence="14" id="KW-1185">Reference proteome</keyword>
<feature type="domain" description="DXP reductoisomerase C-terminal" evidence="12">
    <location>
        <begin position="245"/>
        <end position="363"/>
    </location>
</feature>
<evidence type="ECO:0000256" key="3">
    <source>
        <dbReference type="ARBA" id="ARBA00022723"/>
    </source>
</evidence>
<dbReference type="EC" id="1.1.1.267" evidence="9"/>
<feature type="binding site" evidence="9">
    <location>
        <position position="32"/>
    </location>
    <ligand>
        <name>NADPH</name>
        <dbReference type="ChEBI" id="CHEBI:57783"/>
    </ligand>
</feature>
<dbReference type="UniPathway" id="UPA00056">
    <property type="reaction ID" value="UER00092"/>
</dbReference>
<proteinExistence type="inferred from homology"/>
<feature type="binding site" evidence="9">
    <location>
        <position position="206"/>
    </location>
    <ligand>
        <name>Mn(2+)</name>
        <dbReference type="ChEBI" id="CHEBI:29035"/>
    </ligand>
</feature>
<dbReference type="GO" id="GO:0051484">
    <property type="term" value="P:isopentenyl diphosphate biosynthetic process, methylerythritol 4-phosphate pathway involved in terpenoid biosynthetic process"/>
    <property type="evidence" value="ECO:0007669"/>
    <property type="project" value="TreeGrafter"/>
</dbReference>
<feature type="binding site" evidence="9">
    <location>
        <position position="161"/>
    </location>
    <ligand>
        <name>1-deoxy-D-xylulose 5-phosphate</name>
        <dbReference type="ChEBI" id="CHEBI:57792"/>
    </ligand>
</feature>
<feature type="binding site" evidence="9">
    <location>
        <position position="31"/>
    </location>
    <ligand>
        <name>NADPH</name>
        <dbReference type="ChEBI" id="CHEBI:57783"/>
    </ligand>
</feature>
<dbReference type="Pfam" id="PF08436">
    <property type="entry name" value="DXP_redisom_C"/>
    <property type="match status" value="1"/>
</dbReference>
<comment type="catalytic activity">
    <reaction evidence="8">
        <text>2-C-methyl-D-erythritol 4-phosphate + NADP(+) = 1-deoxy-D-xylulose 5-phosphate + NADPH + H(+)</text>
        <dbReference type="Rhea" id="RHEA:13717"/>
        <dbReference type="ChEBI" id="CHEBI:15378"/>
        <dbReference type="ChEBI" id="CHEBI:57783"/>
        <dbReference type="ChEBI" id="CHEBI:57792"/>
        <dbReference type="ChEBI" id="CHEBI:58262"/>
        <dbReference type="ChEBI" id="CHEBI:58349"/>
        <dbReference type="EC" id="1.1.1.267"/>
    </reaction>
    <physiologicalReaction direction="right-to-left" evidence="8">
        <dbReference type="Rhea" id="RHEA:13719"/>
    </physiologicalReaction>
</comment>
<evidence type="ECO:0000256" key="5">
    <source>
        <dbReference type="ARBA" id="ARBA00023002"/>
    </source>
</evidence>
<dbReference type="HAMAP" id="MF_00183">
    <property type="entry name" value="DXP_reductoisom"/>
    <property type="match status" value="1"/>
</dbReference>
<keyword evidence="4 9" id="KW-0521">NADP</keyword>
<dbReference type="InterPro" id="IPR026877">
    <property type="entry name" value="DXPR_C"/>
</dbReference>
<feature type="binding site" evidence="9">
    <location>
        <position position="119"/>
    </location>
    <ligand>
        <name>1-deoxy-D-xylulose 5-phosphate</name>
        <dbReference type="ChEBI" id="CHEBI:57792"/>
    </ligand>
</feature>